<evidence type="ECO:0000256" key="1">
    <source>
        <dbReference type="ARBA" id="ARBA00004606"/>
    </source>
</evidence>
<dbReference type="GO" id="GO:0016020">
    <property type="term" value="C:membrane"/>
    <property type="evidence" value="ECO:0007669"/>
    <property type="project" value="UniProtKB-SubCell"/>
</dbReference>
<evidence type="ECO:0000256" key="3">
    <source>
        <dbReference type="ARBA" id="ARBA00022679"/>
    </source>
</evidence>
<evidence type="ECO:0000256" key="4">
    <source>
        <dbReference type="ARBA" id="ARBA00022692"/>
    </source>
</evidence>
<dbReference type="Pfam" id="PF02434">
    <property type="entry name" value="Fringe"/>
    <property type="match status" value="1"/>
</dbReference>
<keyword evidence="3" id="KW-0808">Transferase</keyword>
<keyword evidence="6" id="KW-1133">Transmembrane helix</keyword>
<reference evidence="10 11" key="1">
    <citation type="submission" date="2010-05" db="EMBL/GenBank/DDBJ databases">
        <title>The Genome Sequence of Thecamonas trahens ATCC 50062.</title>
        <authorList>
            <consortium name="The Broad Institute Genome Sequencing Platform"/>
            <person name="Russ C."/>
            <person name="Cuomo C."/>
            <person name="Shea T."/>
            <person name="Young S.K."/>
            <person name="Zeng Q."/>
            <person name="Koehrsen M."/>
            <person name="Haas B."/>
            <person name="Borodovsky M."/>
            <person name="Guigo R."/>
            <person name="Alvarado L."/>
            <person name="Berlin A."/>
            <person name="Bochicchio J."/>
            <person name="Borenstein D."/>
            <person name="Chapman S."/>
            <person name="Chen Z."/>
            <person name="Freedman E."/>
            <person name="Gellesch M."/>
            <person name="Goldberg J."/>
            <person name="Griggs A."/>
            <person name="Gujja S."/>
            <person name="Heilman E."/>
            <person name="Heiman D."/>
            <person name="Hepburn T."/>
            <person name="Howarth C."/>
            <person name="Jen D."/>
            <person name="Larson L."/>
            <person name="Mehta T."/>
            <person name="Park D."/>
            <person name="Pearson M."/>
            <person name="Roberts A."/>
            <person name="Saif S."/>
            <person name="Shenoy N."/>
            <person name="Sisk P."/>
            <person name="Stolte C."/>
            <person name="Sykes S."/>
            <person name="Thomson T."/>
            <person name="Walk T."/>
            <person name="White J."/>
            <person name="Yandava C."/>
            <person name="Burger G."/>
            <person name="Gray M.W."/>
            <person name="Holland P.W.H."/>
            <person name="King N."/>
            <person name="Lang F.B.F."/>
            <person name="Roger A.J."/>
            <person name="Ruiz-Trillo I."/>
            <person name="Lander E."/>
            <person name="Nusbaum C."/>
        </authorList>
    </citation>
    <scope>NUCLEOTIDE SEQUENCE [LARGE SCALE GENOMIC DNA]</scope>
    <source>
        <strain evidence="10 11">ATCC 50062</strain>
    </source>
</reference>
<feature type="domain" description="Fringe-like glycosyltransferase" evidence="9">
    <location>
        <begin position="14"/>
        <end position="227"/>
    </location>
</feature>
<dbReference type="GeneID" id="25565724"/>
<comment type="subcellular location">
    <subcellularLocation>
        <location evidence="8">Endomembrane system</location>
        <topology evidence="8">Single-pass membrane protein</topology>
    </subcellularLocation>
    <subcellularLocation>
        <location evidence="1">Membrane</location>
        <topology evidence="1">Single-pass type II membrane protein</topology>
    </subcellularLocation>
</comment>
<proteinExistence type="predicted"/>
<keyword evidence="11" id="KW-1185">Reference proteome</keyword>
<evidence type="ECO:0000256" key="2">
    <source>
        <dbReference type="ARBA" id="ARBA00022676"/>
    </source>
</evidence>
<keyword evidence="4" id="KW-0812">Transmembrane</keyword>
<evidence type="ECO:0000256" key="5">
    <source>
        <dbReference type="ARBA" id="ARBA00022968"/>
    </source>
</evidence>
<evidence type="ECO:0000256" key="7">
    <source>
        <dbReference type="ARBA" id="ARBA00023136"/>
    </source>
</evidence>
<dbReference type="RefSeq" id="XP_013756686.1">
    <property type="nucleotide sequence ID" value="XM_013901232.1"/>
</dbReference>
<dbReference type="InterPro" id="IPR003378">
    <property type="entry name" value="Fringe-like_glycosylTrfase"/>
</dbReference>
<accession>A0A0L0DEG0</accession>
<dbReference type="AlphaFoldDB" id="A0A0L0DEG0"/>
<dbReference type="GO" id="GO:0016757">
    <property type="term" value="F:glycosyltransferase activity"/>
    <property type="evidence" value="ECO:0007669"/>
    <property type="project" value="UniProtKB-KW"/>
</dbReference>
<dbReference type="EMBL" id="GL349462">
    <property type="protein sequence ID" value="KNC50717.1"/>
    <property type="molecule type" value="Genomic_DNA"/>
</dbReference>
<keyword evidence="2" id="KW-0328">Glycosyltransferase</keyword>
<evidence type="ECO:0000313" key="11">
    <source>
        <dbReference type="Proteomes" id="UP000054408"/>
    </source>
</evidence>
<dbReference type="OrthoDB" id="9977039at2759"/>
<keyword evidence="7" id="KW-0472">Membrane</keyword>
<evidence type="ECO:0000256" key="6">
    <source>
        <dbReference type="ARBA" id="ARBA00022989"/>
    </source>
</evidence>
<dbReference type="GO" id="GO:0012505">
    <property type="term" value="C:endomembrane system"/>
    <property type="evidence" value="ECO:0007669"/>
    <property type="project" value="UniProtKB-SubCell"/>
</dbReference>
<protein>
    <recommendedName>
        <fullName evidence="9">Fringe-like glycosyltransferase domain-containing protein</fullName>
    </recommendedName>
</protein>
<evidence type="ECO:0000256" key="8">
    <source>
        <dbReference type="ARBA" id="ARBA00037847"/>
    </source>
</evidence>
<dbReference type="Gene3D" id="3.90.550.50">
    <property type="match status" value="1"/>
</dbReference>
<keyword evidence="5" id="KW-0735">Signal-anchor</keyword>
<dbReference type="Proteomes" id="UP000054408">
    <property type="component" value="Unassembled WGS sequence"/>
</dbReference>
<dbReference type="PANTHER" id="PTHR10811">
    <property type="entry name" value="FRINGE-RELATED"/>
    <property type="match status" value="1"/>
</dbReference>
<name>A0A0L0DEG0_THETB</name>
<evidence type="ECO:0000313" key="10">
    <source>
        <dbReference type="EMBL" id="KNC50717.1"/>
    </source>
</evidence>
<gene>
    <name evidence="10" type="ORF">AMSG_06606</name>
</gene>
<sequence>MLAMMDKGPSRRSLQRSHVAVGVFSGIDFVAGRIQACANTWAARTALDHVVFVIESVDDELAAKWPAVDLVPLPPRVAATACTDASKYSRCTLHKNWHALTVLHARAQAEELDIRWYLTVGCDTYVATANALAVLDGYDHTRPHLVGQCWHLSPDAGSVPGLARGGLYANGGGGIAISAALMDILAPRIDAWIAADGATPYSDLSIAGLAAEAAGAVCEHSDAFHGYAPRWYAARPRGRDDPWGELHSAAATFHYMSPHDQYALSQQLGLEATDAVAAAESGACPRLHALARALVRDHHAVLEAQAESLLMCAVGGDAERAARASRVTY</sequence>
<organism evidence="10 11">
    <name type="scientific">Thecamonas trahens ATCC 50062</name>
    <dbReference type="NCBI Taxonomy" id="461836"/>
    <lineage>
        <taxon>Eukaryota</taxon>
        <taxon>Apusozoa</taxon>
        <taxon>Apusomonadida</taxon>
        <taxon>Apusomonadidae</taxon>
        <taxon>Thecamonas</taxon>
    </lineage>
</organism>
<evidence type="ECO:0000259" key="9">
    <source>
        <dbReference type="Pfam" id="PF02434"/>
    </source>
</evidence>